<proteinExistence type="predicted"/>
<feature type="transmembrane region" description="Helical" evidence="1">
    <location>
        <begin position="41"/>
        <end position="57"/>
    </location>
</feature>
<organism evidence="2 3">
    <name type="scientific">Filifactor villosus</name>
    <dbReference type="NCBI Taxonomy" id="29374"/>
    <lineage>
        <taxon>Bacteria</taxon>
        <taxon>Bacillati</taxon>
        <taxon>Bacillota</taxon>
        <taxon>Clostridia</taxon>
        <taxon>Peptostreptococcales</taxon>
        <taxon>Filifactoraceae</taxon>
        <taxon>Filifactor</taxon>
    </lineage>
</organism>
<keyword evidence="3" id="KW-1185">Reference proteome</keyword>
<keyword evidence="1" id="KW-0812">Transmembrane</keyword>
<protein>
    <submittedName>
        <fullName evidence="2">Uncharacterized protein</fullName>
    </submittedName>
</protein>
<accession>A0ABV9QH24</accession>
<reference evidence="3" key="1">
    <citation type="journal article" date="2019" name="Int. J. Syst. Evol. Microbiol.">
        <title>The Global Catalogue of Microorganisms (GCM) 10K type strain sequencing project: providing services to taxonomists for standard genome sequencing and annotation.</title>
        <authorList>
            <consortium name="The Broad Institute Genomics Platform"/>
            <consortium name="The Broad Institute Genome Sequencing Center for Infectious Disease"/>
            <person name="Wu L."/>
            <person name="Ma J."/>
        </authorList>
    </citation>
    <scope>NUCLEOTIDE SEQUENCE [LARGE SCALE GENOMIC DNA]</scope>
    <source>
        <strain evidence="3">CCUG 46385</strain>
    </source>
</reference>
<comment type="caution">
    <text evidence="2">The sequence shown here is derived from an EMBL/GenBank/DDBJ whole genome shotgun (WGS) entry which is preliminary data.</text>
</comment>
<feature type="transmembrane region" description="Helical" evidence="1">
    <location>
        <begin position="12"/>
        <end position="35"/>
    </location>
</feature>
<name>A0ABV9QH24_9FIRM</name>
<dbReference type="RefSeq" id="WP_379787410.1">
    <property type="nucleotide sequence ID" value="NZ_JBHSHL010000008.1"/>
</dbReference>
<feature type="transmembrane region" description="Helical" evidence="1">
    <location>
        <begin position="64"/>
        <end position="83"/>
    </location>
</feature>
<gene>
    <name evidence="2" type="ORF">ACFO4R_02465</name>
</gene>
<dbReference type="Proteomes" id="UP001595916">
    <property type="component" value="Unassembled WGS sequence"/>
</dbReference>
<sequence>MNIGFNYRKTLSFLAFFMVLVIPIWAIVFFGGLILDFDITPYLWIGFYGCLLSCFVWKKRGWKVLAIMTNLLPFAFLCFGFLMGGLAGPVYLILKAILPFVPWKFILF</sequence>
<evidence type="ECO:0000313" key="2">
    <source>
        <dbReference type="EMBL" id="MFC4803935.1"/>
    </source>
</evidence>
<dbReference type="EMBL" id="JBHSHL010000008">
    <property type="protein sequence ID" value="MFC4803935.1"/>
    <property type="molecule type" value="Genomic_DNA"/>
</dbReference>
<evidence type="ECO:0000313" key="3">
    <source>
        <dbReference type="Proteomes" id="UP001595916"/>
    </source>
</evidence>
<evidence type="ECO:0000256" key="1">
    <source>
        <dbReference type="SAM" id="Phobius"/>
    </source>
</evidence>
<keyword evidence="1" id="KW-0472">Membrane</keyword>
<keyword evidence="1" id="KW-1133">Transmembrane helix</keyword>